<dbReference type="OrthoDB" id="1913826at2"/>
<dbReference type="AlphaFoldDB" id="A0A6I1MXR7"/>
<dbReference type="Proteomes" id="UP000430345">
    <property type="component" value="Unassembled WGS sequence"/>
</dbReference>
<protein>
    <submittedName>
        <fullName evidence="1">Uncharacterized protein</fullName>
    </submittedName>
</protein>
<keyword evidence="2" id="KW-1185">Reference proteome</keyword>
<reference evidence="1 2" key="1">
    <citation type="submission" date="2019-10" db="EMBL/GenBank/DDBJ databases">
        <title>The Genome Sequence of Clostridium tarantellae Isolated from Fish Brain.</title>
        <authorList>
            <person name="Bano L."/>
            <person name="Kiel M."/>
            <person name="Sales G."/>
            <person name="Doxey A.C."/>
            <person name="Mansfield M.J."/>
            <person name="Schiavone M."/>
            <person name="Rossetto O."/>
            <person name="Pirazzini M."/>
            <person name="Dobrindt U."/>
            <person name="Montecucco C."/>
        </authorList>
    </citation>
    <scope>NUCLEOTIDE SEQUENCE [LARGE SCALE GENOMIC DNA]</scope>
    <source>
        <strain evidence="1 2">DSM 3997</strain>
    </source>
</reference>
<organism evidence="1 2">
    <name type="scientific">Clostridium tarantellae</name>
    <dbReference type="NCBI Taxonomy" id="39493"/>
    <lineage>
        <taxon>Bacteria</taxon>
        <taxon>Bacillati</taxon>
        <taxon>Bacillota</taxon>
        <taxon>Clostridia</taxon>
        <taxon>Eubacteriales</taxon>
        <taxon>Clostridiaceae</taxon>
        <taxon>Clostridium</taxon>
    </lineage>
</organism>
<gene>
    <name evidence="1" type="ORF">GBZ86_14510</name>
</gene>
<sequence>MKLSINLLSVFILFNSLCLEEIFNMNFEKPRMIDAYTLVYEKMYSDHSKESGEYIILDMESLPFTNTTYEERQNTIQYFKKKYDKKILNSSLFRLQQIELADRIGNLNINGQLLMITNISSNEDTEGIIVNGINYISPVSARLYTIKLDIIDEKWIITSFHMNGIA</sequence>
<dbReference type="EMBL" id="WHJC01000365">
    <property type="protein sequence ID" value="MPQ44939.1"/>
    <property type="molecule type" value="Genomic_DNA"/>
</dbReference>
<dbReference type="RefSeq" id="WP_152891822.1">
    <property type="nucleotide sequence ID" value="NZ_WHJC01000365.1"/>
</dbReference>
<comment type="caution">
    <text evidence="1">The sequence shown here is derived from an EMBL/GenBank/DDBJ whole genome shotgun (WGS) entry which is preliminary data.</text>
</comment>
<name>A0A6I1MXR7_9CLOT</name>
<proteinExistence type="predicted"/>
<evidence type="ECO:0000313" key="1">
    <source>
        <dbReference type="EMBL" id="MPQ44939.1"/>
    </source>
</evidence>
<evidence type="ECO:0000313" key="2">
    <source>
        <dbReference type="Proteomes" id="UP000430345"/>
    </source>
</evidence>
<accession>A0A6I1MXR7</accession>